<dbReference type="Gene3D" id="3.10.550.10">
    <property type="entry name" value="Hypothetical protein Atu2299"/>
    <property type="match status" value="1"/>
</dbReference>
<keyword evidence="2" id="KW-1185">Reference proteome</keyword>
<dbReference type="EMBL" id="FZOG01000001">
    <property type="protein sequence ID" value="SNR79096.1"/>
    <property type="molecule type" value="Genomic_DNA"/>
</dbReference>
<proteinExistence type="predicted"/>
<dbReference type="InterPro" id="IPR023107">
    <property type="entry name" value="Atu2299-like_dom_sf"/>
</dbReference>
<dbReference type="SUPFAM" id="SSF54001">
    <property type="entry name" value="Cysteine proteinases"/>
    <property type="match status" value="1"/>
</dbReference>
<protein>
    <submittedName>
        <fullName evidence="1">Uncharacterized protein</fullName>
    </submittedName>
</protein>
<accession>A0A238Z6Q4</accession>
<dbReference type="InterPro" id="IPR018599">
    <property type="entry name" value="DUF2026"/>
</dbReference>
<gene>
    <name evidence="1" type="ORF">SAMN05216255_0198</name>
</gene>
<reference evidence="2" key="1">
    <citation type="submission" date="2017-06" db="EMBL/GenBank/DDBJ databases">
        <authorList>
            <person name="Varghese N."/>
            <person name="Submissions S."/>
        </authorList>
    </citation>
    <scope>NUCLEOTIDE SEQUENCE [LARGE SCALE GENOMIC DNA]</scope>
    <source>
        <strain evidence="2">CIP 108523</strain>
    </source>
</reference>
<dbReference type="InterPro" id="IPR038765">
    <property type="entry name" value="Papain-like_cys_pep_sf"/>
</dbReference>
<sequence length="69" mass="8181">MPESPYDMTSAGDFYLESNSELTHHLLTKMFQKPITQDLSEIFLEWCKRGQEIFSSFDITYDLGKKYFM</sequence>
<dbReference type="RefSeq" id="WP_089358506.1">
    <property type="nucleotide sequence ID" value="NZ_FZOG01000001.1"/>
</dbReference>
<dbReference type="AlphaFoldDB" id="A0A238Z6Q4"/>
<dbReference type="Proteomes" id="UP000242915">
    <property type="component" value="Unassembled WGS sequence"/>
</dbReference>
<dbReference type="Pfam" id="PF09641">
    <property type="entry name" value="DUF2026"/>
    <property type="match status" value="1"/>
</dbReference>
<organism evidence="1 2">
    <name type="scientific">Pseudomonas segetis</name>
    <dbReference type="NCBI Taxonomy" id="298908"/>
    <lineage>
        <taxon>Bacteria</taxon>
        <taxon>Pseudomonadati</taxon>
        <taxon>Pseudomonadota</taxon>
        <taxon>Gammaproteobacteria</taxon>
        <taxon>Pseudomonadales</taxon>
        <taxon>Pseudomonadaceae</taxon>
        <taxon>Pseudomonas</taxon>
    </lineage>
</organism>
<evidence type="ECO:0000313" key="1">
    <source>
        <dbReference type="EMBL" id="SNR79096.1"/>
    </source>
</evidence>
<name>A0A238Z6Q4_9PSED</name>
<evidence type="ECO:0000313" key="2">
    <source>
        <dbReference type="Proteomes" id="UP000242915"/>
    </source>
</evidence>